<dbReference type="Pfam" id="PF02204">
    <property type="entry name" value="VPS9"/>
    <property type="match status" value="1"/>
</dbReference>
<evidence type="ECO:0000256" key="1">
    <source>
        <dbReference type="SAM" id="Coils"/>
    </source>
</evidence>
<feature type="region of interest" description="Disordered" evidence="2">
    <location>
        <begin position="251"/>
        <end position="293"/>
    </location>
</feature>
<dbReference type="InterPro" id="IPR003123">
    <property type="entry name" value="VPS9"/>
</dbReference>
<dbReference type="Proteomes" id="UP000054937">
    <property type="component" value="Unassembled WGS sequence"/>
</dbReference>
<organism evidence="4 5">
    <name type="scientific">Pseudocohnilembus persalinus</name>
    <name type="common">Ciliate</name>
    <dbReference type="NCBI Taxonomy" id="266149"/>
    <lineage>
        <taxon>Eukaryota</taxon>
        <taxon>Sar</taxon>
        <taxon>Alveolata</taxon>
        <taxon>Ciliophora</taxon>
        <taxon>Intramacronucleata</taxon>
        <taxon>Oligohymenophorea</taxon>
        <taxon>Scuticociliatia</taxon>
        <taxon>Philasterida</taxon>
        <taxon>Pseudocohnilembidae</taxon>
        <taxon>Pseudocohnilembus</taxon>
    </lineage>
</organism>
<dbReference type="EMBL" id="LDAU01000115">
    <property type="protein sequence ID" value="KRX04491.1"/>
    <property type="molecule type" value="Genomic_DNA"/>
</dbReference>
<feature type="region of interest" description="Disordered" evidence="2">
    <location>
        <begin position="835"/>
        <end position="854"/>
    </location>
</feature>
<dbReference type="Gene3D" id="1.20.1050.80">
    <property type="entry name" value="VPS9 domain"/>
    <property type="match status" value="1"/>
</dbReference>
<keyword evidence="5" id="KW-1185">Reference proteome</keyword>
<dbReference type="SUPFAM" id="SSF109993">
    <property type="entry name" value="VPS9 domain"/>
    <property type="match status" value="1"/>
</dbReference>
<reference evidence="4 5" key="1">
    <citation type="journal article" date="2015" name="Sci. Rep.">
        <title>Genome of the facultative scuticociliatosis pathogen Pseudocohnilembus persalinus provides insight into its virulence through horizontal gene transfer.</title>
        <authorList>
            <person name="Xiong J."/>
            <person name="Wang G."/>
            <person name="Cheng J."/>
            <person name="Tian M."/>
            <person name="Pan X."/>
            <person name="Warren A."/>
            <person name="Jiang C."/>
            <person name="Yuan D."/>
            <person name="Miao W."/>
        </authorList>
    </citation>
    <scope>NUCLEOTIDE SEQUENCE [LARGE SCALE GENOMIC DNA]</scope>
    <source>
        <strain evidence="4">36N120E</strain>
    </source>
</reference>
<evidence type="ECO:0000259" key="3">
    <source>
        <dbReference type="PROSITE" id="PS51205"/>
    </source>
</evidence>
<dbReference type="AlphaFoldDB" id="A0A0V0QQF8"/>
<feature type="region of interest" description="Disordered" evidence="2">
    <location>
        <begin position="421"/>
        <end position="441"/>
    </location>
</feature>
<feature type="coiled-coil region" evidence="1">
    <location>
        <begin position="727"/>
        <end position="754"/>
    </location>
</feature>
<dbReference type="OMA" id="YSTINQE"/>
<evidence type="ECO:0000313" key="4">
    <source>
        <dbReference type="EMBL" id="KRX04491.1"/>
    </source>
</evidence>
<dbReference type="OrthoDB" id="313567at2759"/>
<feature type="compositionally biased region" description="Polar residues" evidence="2">
    <location>
        <begin position="258"/>
        <end position="269"/>
    </location>
</feature>
<dbReference type="InterPro" id="IPR037191">
    <property type="entry name" value="VPS9_dom_sf"/>
</dbReference>
<feature type="compositionally biased region" description="Low complexity" evidence="2">
    <location>
        <begin position="426"/>
        <end position="439"/>
    </location>
</feature>
<evidence type="ECO:0000313" key="5">
    <source>
        <dbReference type="Proteomes" id="UP000054937"/>
    </source>
</evidence>
<dbReference type="InParanoid" id="A0A0V0QQF8"/>
<gene>
    <name evidence="4" type="ORF">PPERSA_06044</name>
</gene>
<keyword evidence="1" id="KW-0175">Coiled coil</keyword>
<accession>A0A0V0QQF8</accession>
<comment type="caution">
    <text evidence="4">The sequence shown here is derived from an EMBL/GenBank/DDBJ whole genome shotgun (WGS) entry which is preliminary data.</text>
</comment>
<feature type="compositionally biased region" description="Low complexity" evidence="2">
    <location>
        <begin position="279"/>
        <end position="292"/>
    </location>
</feature>
<sequence>MGGENSKQKYKKKNSEEMREIKKYLQYCGGYRMNKMLEVQKKAKQDYINEEPDSGFGCFSSQSSKSKSAKKNKDKKQKYKLKWADILLQFCDQNDECYTWAQTFRKFINNNLSNKKINLFLQKQDQEKLIWSLDIQNVQQIQEQQEDEDDILEDQKFHQSFHNLANHIPSYVKGQNYKIKEQENKITSPNQFQVNDVLRHTELFFEDILDKKERDEFAQSFVQINNNYSTINQEDDLDEIKFSEFQKSQNNKNKIKITRQNSNAQPTNNKNKKVQDNASSKNSSGKPDSSSGQQVTKLYYQNDIVILNSQQNKQQNQKDQSRLVKTVAFYKKAIDFIEQQFQNQKSVFNYFIKEFRKQFFAYYQEQLEELKNIQKVEDKNIQSLILSKVHQSQIVKKNGKAFQNSVIMNQQNKTATRMFDSFSTENNNNNQNNNNEDNNSQLKVQNCDDKNYNSQIKSVKEQIKSEVTMIQQDDIMEQFKENYELAVEEIKDFVKIMSQVLVYYYDLIGLQNHRYGRLLQEENFQNFMISYIFDDQIQNLLLQFQLQINYKEEMQYKEKLLEFQKVTPDLLGIRKELQEISLKYNRELSKNDLLSENLEKISQQQKFKKTNTQFQNTFATRGKSHSQDNIVVENQKFMAKEEENENQRKKLRNSDIQNSTIQNINGDQKIVDMGNSNQSKISQKTGFENLQSIKFVEEEQEVYDKIIKLFSNIDKIPSPVHKLKLLIRCNELILDEIEKVNENLKNQTQIGKKKKEITLDGDDVINAYIYIIGKSGVENLISHQNLIKDFMNESQAQSQSGYYFTVTYSATQFILNFDSEKLIKPQNNNDVQNQNQQFQEDQKQNELNPSNLPKQIQNIKKNISAIQEEDVSQVENQ</sequence>
<evidence type="ECO:0000256" key="2">
    <source>
        <dbReference type="SAM" id="MobiDB-lite"/>
    </source>
</evidence>
<dbReference type="PROSITE" id="PS51205">
    <property type="entry name" value="VPS9"/>
    <property type="match status" value="1"/>
</dbReference>
<name>A0A0V0QQF8_PSEPJ</name>
<protein>
    <recommendedName>
        <fullName evidence="3">VPS9 domain-containing protein</fullName>
    </recommendedName>
</protein>
<feature type="domain" description="VPS9" evidence="3">
    <location>
        <begin position="675"/>
        <end position="823"/>
    </location>
</feature>
<proteinExistence type="predicted"/>